<proteinExistence type="inferred from homology"/>
<keyword evidence="6 8" id="KW-1133">Transmembrane helix</keyword>
<accession>A0A934N2C3</accession>
<evidence type="ECO:0000256" key="6">
    <source>
        <dbReference type="ARBA" id="ARBA00022989"/>
    </source>
</evidence>
<dbReference type="Pfam" id="PF00528">
    <property type="entry name" value="BPD_transp_1"/>
    <property type="match status" value="1"/>
</dbReference>
<dbReference type="InterPro" id="IPR035906">
    <property type="entry name" value="MetI-like_sf"/>
</dbReference>
<keyword evidence="7 8" id="KW-0472">Membrane</keyword>
<sequence length="265" mass="29024">MNKNSPLALLFNIVFLTFMLAPLVIICLVAFTSNGYISLPTNGFSLRWFRAIFEDSQFVDAFYLSIKLGVVSATIAILIAVPAALAFARYDFKGRSVFMALFLSPMMVPHIVLGVAFLSFLTTIGWYGTFIGIVLSHVIIVMPYALRLVLSSVVGLDQRAEKAAVSLGASNWVVFRHVTLPMILPGVVGGWVLSFITSFDEVTMSVFVASPSTTTLPVKMYAHITETIDPLIASLSALMIFITMAVMFLLDRFYGLDKILVGKGK</sequence>
<organism evidence="10 11">
    <name type="scientific">Marinomonas transparens</name>
    <dbReference type="NCBI Taxonomy" id="2795388"/>
    <lineage>
        <taxon>Bacteria</taxon>
        <taxon>Pseudomonadati</taxon>
        <taxon>Pseudomonadota</taxon>
        <taxon>Gammaproteobacteria</taxon>
        <taxon>Oceanospirillales</taxon>
        <taxon>Oceanospirillaceae</taxon>
        <taxon>Marinomonas</taxon>
    </lineage>
</organism>
<dbReference type="PANTHER" id="PTHR43357:SF4">
    <property type="entry name" value="INNER MEMBRANE ABC TRANSPORTER PERMEASE PROTEIN YDCV"/>
    <property type="match status" value="1"/>
</dbReference>
<comment type="similarity">
    <text evidence="8">Belongs to the binding-protein-dependent transport system permease family.</text>
</comment>
<dbReference type="Proteomes" id="UP000628710">
    <property type="component" value="Unassembled WGS sequence"/>
</dbReference>
<feature type="transmembrane region" description="Helical" evidence="8">
    <location>
        <begin position="7"/>
        <end position="31"/>
    </location>
</feature>
<feature type="domain" description="ABC transmembrane type-1" evidence="9">
    <location>
        <begin position="62"/>
        <end position="250"/>
    </location>
</feature>
<dbReference type="EMBL" id="JAEMNX010000007">
    <property type="protein sequence ID" value="MBJ7537653.1"/>
    <property type="molecule type" value="Genomic_DNA"/>
</dbReference>
<evidence type="ECO:0000313" key="10">
    <source>
        <dbReference type="EMBL" id="MBJ7537653.1"/>
    </source>
</evidence>
<evidence type="ECO:0000256" key="8">
    <source>
        <dbReference type="RuleBase" id="RU363032"/>
    </source>
</evidence>
<feature type="transmembrane region" description="Helical" evidence="8">
    <location>
        <begin position="62"/>
        <end position="85"/>
    </location>
</feature>
<keyword evidence="11" id="KW-1185">Reference proteome</keyword>
<evidence type="ECO:0000256" key="4">
    <source>
        <dbReference type="ARBA" id="ARBA00022519"/>
    </source>
</evidence>
<dbReference type="SUPFAM" id="SSF161098">
    <property type="entry name" value="MetI-like"/>
    <property type="match status" value="1"/>
</dbReference>
<dbReference type="GO" id="GO:0055085">
    <property type="term" value="P:transmembrane transport"/>
    <property type="evidence" value="ECO:0007669"/>
    <property type="project" value="InterPro"/>
</dbReference>
<evidence type="ECO:0000259" key="9">
    <source>
        <dbReference type="PROSITE" id="PS50928"/>
    </source>
</evidence>
<evidence type="ECO:0000256" key="5">
    <source>
        <dbReference type="ARBA" id="ARBA00022692"/>
    </source>
</evidence>
<feature type="transmembrane region" description="Helical" evidence="8">
    <location>
        <begin position="178"/>
        <end position="199"/>
    </location>
</feature>
<keyword evidence="5 8" id="KW-0812">Transmembrane</keyword>
<comment type="subcellular location">
    <subcellularLocation>
        <location evidence="1">Cell inner membrane</location>
        <topology evidence="1">Multi-pass membrane protein</topology>
    </subcellularLocation>
    <subcellularLocation>
        <location evidence="8">Cell membrane</location>
        <topology evidence="8">Multi-pass membrane protein</topology>
    </subcellularLocation>
</comment>
<evidence type="ECO:0000256" key="3">
    <source>
        <dbReference type="ARBA" id="ARBA00022475"/>
    </source>
</evidence>
<dbReference type="Gene3D" id="1.10.3720.10">
    <property type="entry name" value="MetI-like"/>
    <property type="match status" value="1"/>
</dbReference>
<dbReference type="CDD" id="cd06261">
    <property type="entry name" value="TM_PBP2"/>
    <property type="match status" value="1"/>
</dbReference>
<keyword evidence="2 8" id="KW-0813">Transport</keyword>
<dbReference type="InterPro" id="IPR000515">
    <property type="entry name" value="MetI-like"/>
</dbReference>
<feature type="transmembrane region" description="Helical" evidence="8">
    <location>
        <begin position="124"/>
        <end position="146"/>
    </location>
</feature>
<protein>
    <submittedName>
        <fullName evidence="10">ABC transporter permease</fullName>
    </submittedName>
</protein>
<feature type="transmembrane region" description="Helical" evidence="8">
    <location>
        <begin position="231"/>
        <end position="250"/>
    </location>
</feature>
<reference evidence="10" key="1">
    <citation type="submission" date="2020-12" db="EMBL/GenBank/DDBJ databases">
        <title>Marinomonas arctica sp. nov., a psychrotolerant bacterium isolated from the Arctic.</title>
        <authorList>
            <person name="Zhang Y."/>
        </authorList>
    </citation>
    <scope>NUCLEOTIDE SEQUENCE</scope>
    <source>
        <strain evidence="10">C1424</strain>
    </source>
</reference>
<dbReference type="AlphaFoldDB" id="A0A934N2C3"/>
<dbReference type="PANTHER" id="PTHR43357">
    <property type="entry name" value="INNER MEMBRANE ABC TRANSPORTER PERMEASE PROTEIN YDCV"/>
    <property type="match status" value="1"/>
</dbReference>
<evidence type="ECO:0000256" key="2">
    <source>
        <dbReference type="ARBA" id="ARBA00022448"/>
    </source>
</evidence>
<evidence type="ECO:0000313" key="11">
    <source>
        <dbReference type="Proteomes" id="UP000628710"/>
    </source>
</evidence>
<keyword evidence="4" id="KW-0997">Cell inner membrane</keyword>
<evidence type="ECO:0000256" key="7">
    <source>
        <dbReference type="ARBA" id="ARBA00023136"/>
    </source>
</evidence>
<feature type="transmembrane region" description="Helical" evidence="8">
    <location>
        <begin position="97"/>
        <end position="118"/>
    </location>
</feature>
<evidence type="ECO:0000256" key="1">
    <source>
        <dbReference type="ARBA" id="ARBA00004429"/>
    </source>
</evidence>
<gene>
    <name evidence="10" type="ORF">I8J31_08225</name>
</gene>
<dbReference type="RefSeq" id="WP_199467798.1">
    <property type="nucleotide sequence ID" value="NZ_JAEMNX010000007.1"/>
</dbReference>
<dbReference type="PROSITE" id="PS50928">
    <property type="entry name" value="ABC_TM1"/>
    <property type="match status" value="1"/>
</dbReference>
<keyword evidence="3" id="KW-1003">Cell membrane</keyword>
<name>A0A934N2C3_9GAMM</name>
<comment type="caution">
    <text evidence="10">The sequence shown here is derived from an EMBL/GenBank/DDBJ whole genome shotgun (WGS) entry which is preliminary data.</text>
</comment>
<dbReference type="GO" id="GO:0005886">
    <property type="term" value="C:plasma membrane"/>
    <property type="evidence" value="ECO:0007669"/>
    <property type="project" value="UniProtKB-SubCell"/>
</dbReference>